<evidence type="ECO:0000256" key="7">
    <source>
        <dbReference type="PROSITE-ProRule" id="PRU01363"/>
    </source>
</evidence>
<dbReference type="Pfam" id="PF00109">
    <property type="entry name" value="ketoacyl-synt"/>
    <property type="match status" value="1"/>
</dbReference>
<name>A0A4R6RNP4_9HYPH</name>
<feature type="domain" description="Carrier" evidence="8">
    <location>
        <begin position="2391"/>
        <end position="2468"/>
    </location>
</feature>
<dbReference type="Gene3D" id="3.90.180.10">
    <property type="entry name" value="Medium-chain alcohol dehydrogenases, catalytic domain"/>
    <property type="match status" value="1"/>
</dbReference>
<dbReference type="PROSITE" id="PS00012">
    <property type="entry name" value="PHOSPHOPANTETHEINE"/>
    <property type="match status" value="1"/>
</dbReference>
<dbReference type="SMART" id="SM00825">
    <property type="entry name" value="PKS_KS"/>
    <property type="match status" value="1"/>
</dbReference>
<dbReference type="CDD" id="cd05195">
    <property type="entry name" value="enoyl_red"/>
    <property type="match status" value="1"/>
</dbReference>
<reference evidence="11 12" key="1">
    <citation type="submission" date="2019-03" db="EMBL/GenBank/DDBJ databases">
        <title>Genomic Encyclopedia of Type Strains, Phase IV (KMG-IV): sequencing the most valuable type-strain genomes for metagenomic binning, comparative biology and taxonomic classification.</title>
        <authorList>
            <person name="Goeker M."/>
        </authorList>
    </citation>
    <scope>NUCLEOTIDE SEQUENCE [LARGE SCALE GENOMIC DNA]</scope>
    <source>
        <strain evidence="11 12">DSM 102969</strain>
    </source>
</reference>
<keyword evidence="6" id="KW-0012">Acyltransferase</keyword>
<dbReference type="InterPro" id="IPR036736">
    <property type="entry name" value="ACP-like_sf"/>
</dbReference>
<dbReference type="InterPro" id="IPR016036">
    <property type="entry name" value="Malonyl_transacylase_ACP-bd"/>
</dbReference>
<evidence type="ECO:0000256" key="4">
    <source>
        <dbReference type="ARBA" id="ARBA00022857"/>
    </source>
</evidence>
<dbReference type="SMART" id="SM00829">
    <property type="entry name" value="PKS_ER"/>
    <property type="match status" value="1"/>
</dbReference>
<dbReference type="SUPFAM" id="SSF50129">
    <property type="entry name" value="GroES-like"/>
    <property type="match status" value="1"/>
</dbReference>
<dbReference type="SUPFAM" id="SSF47336">
    <property type="entry name" value="ACP-like"/>
    <property type="match status" value="1"/>
</dbReference>
<dbReference type="SUPFAM" id="SSF52151">
    <property type="entry name" value="FabD/lysophospholipase-like"/>
    <property type="match status" value="1"/>
</dbReference>
<dbReference type="Gene3D" id="1.10.1200.10">
    <property type="entry name" value="ACP-like"/>
    <property type="match status" value="1"/>
</dbReference>
<dbReference type="EMBL" id="SNXY01000006">
    <property type="protein sequence ID" value="TDP87446.1"/>
    <property type="molecule type" value="Genomic_DNA"/>
</dbReference>
<feature type="domain" description="Ketosynthase family 3 (KS3)" evidence="9">
    <location>
        <begin position="5"/>
        <end position="427"/>
    </location>
</feature>
<evidence type="ECO:0000256" key="6">
    <source>
        <dbReference type="ARBA" id="ARBA00023315"/>
    </source>
</evidence>
<keyword evidence="1" id="KW-0596">Phosphopantetheine</keyword>
<dbReference type="Proteomes" id="UP000294547">
    <property type="component" value="Unassembled WGS sequence"/>
</dbReference>
<dbReference type="InterPro" id="IPR014031">
    <property type="entry name" value="Ketoacyl_synth_C"/>
</dbReference>
<dbReference type="Pfam" id="PF13602">
    <property type="entry name" value="ADH_zinc_N_2"/>
    <property type="match status" value="1"/>
</dbReference>
<dbReference type="FunFam" id="3.40.50.720:FF:000209">
    <property type="entry name" value="Polyketide synthase Pks12"/>
    <property type="match status" value="1"/>
</dbReference>
<dbReference type="InterPro" id="IPR042104">
    <property type="entry name" value="PKS_dehydratase_sf"/>
</dbReference>
<dbReference type="InterPro" id="IPR014030">
    <property type="entry name" value="Ketoacyl_synth_N"/>
</dbReference>
<dbReference type="InterPro" id="IPR020843">
    <property type="entry name" value="ER"/>
</dbReference>
<dbReference type="InterPro" id="IPR020807">
    <property type="entry name" value="PKS_DH"/>
</dbReference>
<dbReference type="InterPro" id="IPR013968">
    <property type="entry name" value="PKS_KR"/>
</dbReference>
<dbReference type="SUPFAM" id="SSF55048">
    <property type="entry name" value="Probable ACP-binding domain of malonyl-CoA ACP transacylase"/>
    <property type="match status" value="1"/>
</dbReference>
<dbReference type="Pfam" id="PF00698">
    <property type="entry name" value="Acyl_transf_1"/>
    <property type="match status" value="1"/>
</dbReference>
<evidence type="ECO:0000256" key="2">
    <source>
        <dbReference type="ARBA" id="ARBA00022553"/>
    </source>
</evidence>
<dbReference type="InterPro" id="IPR049552">
    <property type="entry name" value="PKS_DH_N"/>
</dbReference>
<keyword evidence="4" id="KW-0521">NADP</keyword>
<sequence>MTYSNRPIAIVGYACRLPGAENADAFWSVLEEGSCVVGEVQGDRWARNRFGHPNRQVGGKSYTWRAGQIADPWGFDPTFFGVSPREAIQMDPQQRLLLQVVWEALEHAGIPPSKLSGTETGVYVGASSVDYSNKFIVDPAAADIQLMTGNTLSIVSNRISYVFDLKGPSFTVDTACSSSIVALHEALEAMRAGRIDTAIVGGVNLLLSPFAFIGFSRASMLSPTGLCRAFDADGDGYVRSEGSIAFVLKTVEAARAAGDPIRGVLVGSGINSDGRTVGLSLPSSEQQAALLRHVYERFEIDPNALAYLEAHGTGTRVGDPAEAIALGTVLGRRRDERLPIGSVKTNIGHLEAASGLAGLLKAQLALEKRLLPPSLHFDTPNPDIPFDDLNIEVVTKARPLADGGTLAHVGVNSFGFGGANAHAVLREPSQVEAGRAPKPTRIAPLVVSAQSPEALRNLAATYRGLLADADTQTAMRIANAAAHRRDRLDHRVVALGATPEALAGALDHFLDRQRAADHVSGRAVARSAPVAFVFSGNGSQWAGMGRAAYQTDSAFRSAFDAVTRQFIRVAGWSLLRELFSPDLETEIDRTEIAQPLLFAVQVATVEALASRGLRPDMVAGHSVGEVAAAWAAGALSLEAAVFLIHVRSTQQEITRHFGGMGALLVSAAEARQALDDPQFRGLELAADNSPRSVTVSGTVEAMNDFARQAKKNRWAFKKLKLDYPFHSALIDPIRKDLTAALATLQPRETRIPFVSAVTGALAEGRELGADYWWLNVRQPVLFRSAVEVLAEQGARIFVEIGPKPVLQTYVTDSLAGANRPGTTVSSLDTHDNEDADIVGLVVARALVAGAEIDDTRFFGAPAAQPDGLPRYPWQNQPYRVALTDEAVDMFGRGDDHPLLGYRLRRDGGPFLAHLDAALVPWLSDHKVETSTVFPAAGFVEMALAAARVHHGDGAIEVRDLDILRPLVFEDGEPVETRTEVDGDGDVVTVESRRRSGEDVFALHVKARVARAPTQTPEKIVLPEIGEAALDAEALYALTRRFGLGYGPAFRRAASVHPAGERALVVKFAAETPAGVDDRATVLHPTLLDSAFHGLFYLITRDVGADPDVSFLPVRIGDLRVHAAGRTPAAALVTVEKASPRSVEASFVLVDADGTVVARAEKVRFKAVRLSRAADPDDFVLTTRTIRLAAVNEEIELPAAWADPMRRLLELGLVTDAVDPDEPSLLIDAGARSIAFAALAGFADADGRLDPERLADEGRLATSSLPLFHRLIEALEEDGAVERDDAGARLPAESPYPPAETVIATLVATYPDRIAEAMALVGLDGGLAGRLARGLAAETSDVLPQALADHLDGSAPSAAPLHAAALAAALDIAGAWPADRPLRILVIGPQAPAMARRLAAHPRVTAVVVTDPDNGRFERARLDIPAVTDVFAVPFAEISEGRFGQRVFELALAVGLVGRPASSAALDTIRGRLASGGLFLSAEAEPTLVGDLVYGQTVGWWRGSVSPAYPIGARTTTAGYREILASAGFRDPSTLVLADEATRACLAVGRAPVRVLAVGEPKADPVLVLVDAAKGARRIADALAAALAERRRPVRVAAVRKDAAGRLLVEAIDAGTDEELMALLASGEAKDLVYAAAPSSETADPLATAQERTMTLHAVLNGAMKPPARLWLVLPGGSGADPVRFHRPVETALWGLGRVVMNEYPDIETRMIDLAVAFEPSEAAARLADLLDRPCPEREIVVDERGTAALRIVQAPKLAERAAASRLDGPLARVLGIDRQGSLDGLVWHTAERRAPAGDEVEIEVAAAGLNFRDVMWALGLLPEEALEDGFAGATLGMECSGVVTRVGPAASRFRPGDRVIAFAPACFATHVTVAEKALAPLPSTVDLVAAATIPVTFLTAYYALVELAQLDEGETVLIHGGAGGVGLAALQIALSRGARVIATAGTADRRRLLSMLGATHVLDSRSLAFADDVRRLTRGAGVDVVLNSLSGEAMERSLEILKPFGRFVELGKRDYYANTQIALRPFRQNLSYFGVDADQLLTRRPKLTAKVFRELVEGFESGAFTALPYRVYPAEQATEAFRLMQQSGHIGKVLVRPPAVPEPVHPSAAIRADATYLVAGGLGGFGAETARFLVERGARHVVLTSRTGTPGEAAAGAIAAMRAAGATVVTAAADLTKADAVAALFARIAAEMPPLKGILHTAMVIDDALFHNLDAKRIEAVMAPKIAGAATLDRLSRGLDLDLFVLYSSATTLIGNPGQAAYVAANAYLEGLARARRAAGLPALAIAWGAIGDAGYLARNLATSDILATRLGKQTLSARAALAGLGMVLDSGVDMPVVAYARVDWAAARRELPLMATPFAGRVAAHAKEAAQDSMGEGQLLAMIEGLDHAQAQKVVVELLGGEISRILRLPAEDIDPSRPLTEVGMDSLMALELRMAAEQRLGIDIPLLSLANGATLGDIARRIVDKALARDGAAEVSADAELAAARHVDGELDEDMTAVANAVEARAGTVKRLI</sequence>
<evidence type="ECO:0000313" key="12">
    <source>
        <dbReference type="Proteomes" id="UP000294547"/>
    </source>
</evidence>
<dbReference type="GO" id="GO:0016491">
    <property type="term" value="F:oxidoreductase activity"/>
    <property type="evidence" value="ECO:0007669"/>
    <property type="project" value="InterPro"/>
</dbReference>
<feature type="domain" description="PKS/mFAS DH" evidence="10">
    <location>
        <begin position="896"/>
        <end position="1173"/>
    </location>
</feature>
<dbReference type="GO" id="GO:0004312">
    <property type="term" value="F:fatty acid synthase activity"/>
    <property type="evidence" value="ECO:0007669"/>
    <property type="project" value="TreeGrafter"/>
</dbReference>
<dbReference type="Pfam" id="PF08240">
    <property type="entry name" value="ADH_N"/>
    <property type="match status" value="1"/>
</dbReference>
<dbReference type="Pfam" id="PF08659">
    <property type="entry name" value="KR"/>
    <property type="match status" value="1"/>
</dbReference>
<feature type="region of interest" description="N-terminal hotdog fold" evidence="7">
    <location>
        <begin position="896"/>
        <end position="1015"/>
    </location>
</feature>
<dbReference type="InterPro" id="IPR057326">
    <property type="entry name" value="KR_dom"/>
</dbReference>
<keyword evidence="5" id="KW-0511">Multifunctional enzyme</keyword>
<evidence type="ECO:0000259" key="9">
    <source>
        <dbReference type="PROSITE" id="PS52004"/>
    </source>
</evidence>
<dbReference type="GO" id="GO:0006633">
    <property type="term" value="P:fatty acid biosynthetic process"/>
    <property type="evidence" value="ECO:0007669"/>
    <property type="project" value="InterPro"/>
</dbReference>
<dbReference type="SUPFAM" id="SSF53901">
    <property type="entry name" value="Thiolase-like"/>
    <property type="match status" value="1"/>
</dbReference>
<dbReference type="InterPro" id="IPR001227">
    <property type="entry name" value="Ac_transferase_dom_sf"/>
</dbReference>
<dbReference type="SMART" id="SM00822">
    <property type="entry name" value="PKS_KR"/>
    <property type="match status" value="1"/>
</dbReference>
<dbReference type="Pfam" id="PF14765">
    <property type="entry name" value="PS-DH"/>
    <property type="match status" value="1"/>
</dbReference>
<dbReference type="Gene3D" id="3.10.129.110">
    <property type="entry name" value="Polyketide synthase dehydratase"/>
    <property type="match status" value="1"/>
</dbReference>
<dbReference type="GO" id="GO:0031177">
    <property type="term" value="F:phosphopantetheine binding"/>
    <property type="evidence" value="ECO:0007669"/>
    <property type="project" value="InterPro"/>
</dbReference>
<gene>
    <name evidence="11" type="ORF">EDD54_1341</name>
</gene>
<keyword evidence="12" id="KW-1185">Reference proteome</keyword>
<dbReference type="SMART" id="SM00823">
    <property type="entry name" value="PKS_PP"/>
    <property type="match status" value="1"/>
</dbReference>
<evidence type="ECO:0000313" key="11">
    <source>
        <dbReference type="EMBL" id="TDP87446.1"/>
    </source>
</evidence>
<feature type="active site" description="Proton acceptor; for dehydratase activity" evidence="7">
    <location>
        <position position="925"/>
    </location>
</feature>
<protein>
    <submittedName>
        <fullName evidence="11">Acyl transferase domain-containing protein</fullName>
    </submittedName>
</protein>
<evidence type="ECO:0000256" key="5">
    <source>
        <dbReference type="ARBA" id="ARBA00023268"/>
    </source>
</evidence>
<dbReference type="Pfam" id="PF16197">
    <property type="entry name" value="KAsynt_C_assoc"/>
    <property type="match status" value="1"/>
</dbReference>
<dbReference type="InterPro" id="IPR016035">
    <property type="entry name" value="Acyl_Trfase/lysoPLipase"/>
</dbReference>
<dbReference type="InterPro" id="IPR009081">
    <property type="entry name" value="PP-bd_ACP"/>
</dbReference>
<dbReference type="Gene3D" id="3.40.50.720">
    <property type="entry name" value="NAD(P)-binding Rossmann-like Domain"/>
    <property type="match status" value="3"/>
</dbReference>
<evidence type="ECO:0000256" key="1">
    <source>
        <dbReference type="ARBA" id="ARBA00022450"/>
    </source>
</evidence>
<evidence type="ECO:0000259" key="8">
    <source>
        <dbReference type="PROSITE" id="PS50075"/>
    </source>
</evidence>
<dbReference type="InterPro" id="IPR014043">
    <property type="entry name" value="Acyl_transferase_dom"/>
</dbReference>
<evidence type="ECO:0000256" key="3">
    <source>
        <dbReference type="ARBA" id="ARBA00022679"/>
    </source>
</evidence>
<dbReference type="PROSITE" id="PS52004">
    <property type="entry name" value="KS3_2"/>
    <property type="match status" value="1"/>
</dbReference>
<dbReference type="InterPro" id="IPR016039">
    <property type="entry name" value="Thiolase-like"/>
</dbReference>
<dbReference type="SMART" id="SM00826">
    <property type="entry name" value="PKS_DH"/>
    <property type="match status" value="1"/>
</dbReference>
<accession>A0A4R6RNP4</accession>
<organism evidence="11 12">
    <name type="scientific">Oharaeibacter diazotrophicus</name>
    <dbReference type="NCBI Taxonomy" id="1920512"/>
    <lineage>
        <taxon>Bacteria</taxon>
        <taxon>Pseudomonadati</taxon>
        <taxon>Pseudomonadota</taxon>
        <taxon>Alphaproteobacteria</taxon>
        <taxon>Hyphomicrobiales</taxon>
        <taxon>Pleomorphomonadaceae</taxon>
        <taxon>Oharaeibacter</taxon>
    </lineage>
</organism>
<feature type="region of interest" description="C-terminal hotdog fold" evidence="7">
    <location>
        <begin position="1026"/>
        <end position="1173"/>
    </location>
</feature>
<comment type="caution">
    <text evidence="11">The sequence shown here is derived from an EMBL/GenBank/DDBJ whole genome shotgun (WGS) entry which is preliminary data.</text>
</comment>
<dbReference type="InterPro" id="IPR020806">
    <property type="entry name" value="PKS_PP-bd"/>
</dbReference>
<dbReference type="InterPro" id="IPR006162">
    <property type="entry name" value="Ppantetheine_attach_site"/>
</dbReference>
<dbReference type="PROSITE" id="PS00606">
    <property type="entry name" value="KS3_1"/>
    <property type="match status" value="1"/>
</dbReference>
<dbReference type="PROSITE" id="PS52019">
    <property type="entry name" value="PKS_MFAS_DH"/>
    <property type="match status" value="1"/>
</dbReference>
<dbReference type="PANTHER" id="PTHR43775:SF37">
    <property type="entry name" value="SI:DKEY-61P9.11"/>
    <property type="match status" value="1"/>
</dbReference>
<dbReference type="InterPro" id="IPR050091">
    <property type="entry name" value="PKS_NRPS_Biosynth_Enz"/>
</dbReference>
<dbReference type="RefSeq" id="WP_126535431.1">
    <property type="nucleotide sequence ID" value="NZ_BSPM01000008.1"/>
</dbReference>
<dbReference type="GO" id="GO:0004315">
    <property type="term" value="F:3-oxoacyl-[acyl-carrier-protein] synthase activity"/>
    <property type="evidence" value="ECO:0007669"/>
    <property type="project" value="InterPro"/>
</dbReference>
<proteinExistence type="predicted"/>
<dbReference type="InterPro" id="IPR020841">
    <property type="entry name" value="PKS_Beta-ketoAc_synthase_dom"/>
</dbReference>
<dbReference type="InterPro" id="IPR049900">
    <property type="entry name" value="PKS_mFAS_DH"/>
</dbReference>
<keyword evidence="3 11" id="KW-0808">Transferase</keyword>
<dbReference type="InterPro" id="IPR018201">
    <property type="entry name" value="Ketoacyl_synth_AS"/>
</dbReference>
<dbReference type="PROSITE" id="PS50075">
    <property type="entry name" value="CARRIER"/>
    <property type="match status" value="1"/>
</dbReference>
<dbReference type="Gene3D" id="3.40.47.10">
    <property type="match status" value="1"/>
</dbReference>
<dbReference type="Pfam" id="PF00550">
    <property type="entry name" value="PP-binding"/>
    <property type="match status" value="1"/>
</dbReference>
<keyword evidence="2" id="KW-0597">Phosphoprotein</keyword>
<dbReference type="SUPFAM" id="SSF51735">
    <property type="entry name" value="NAD(P)-binding Rossmann-fold domains"/>
    <property type="match status" value="3"/>
</dbReference>
<dbReference type="InterPro" id="IPR032821">
    <property type="entry name" value="PKS_assoc"/>
</dbReference>
<dbReference type="InterPro" id="IPR013154">
    <property type="entry name" value="ADH-like_N"/>
</dbReference>
<evidence type="ECO:0000259" key="10">
    <source>
        <dbReference type="PROSITE" id="PS52019"/>
    </source>
</evidence>
<dbReference type="InterPro" id="IPR011032">
    <property type="entry name" value="GroES-like_sf"/>
</dbReference>
<feature type="active site" description="Proton donor; for dehydratase activity" evidence="7">
    <location>
        <position position="1088"/>
    </location>
</feature>
<dbReference type="SUPFAM" id="SSF53335">
    <property type="entry name" value="S-adenosyl-L-methionine-dependent methyltransferases"/>
    <property type="match status" value="1"/>
</dbReference>
<dbReference type="PANTHER" id="PTHR43775">
    <property type="entry name" value="FATTY ACID SYNTHASE"/>
    <property type="match status" value="1"/>
</dbReference>
<dbReference type="Pfam" id="PF21089">
    <property type="entry name" value="PKS_DH_N"/>
    <property type="match status" value="1"/>
</dbReference>
<dbReference type="Pfam" id="PF02801">
    <property type="entry name" value="Ketoacyl-synt_C"/>
    <property type="match status" value="1"/>
</dbReference>
<dbReference type="CDD" id="cd00833">
    <property type="entry name" value="PKS"/>
    <property type="match status" value="1"/>
</dbReference>
<dbReference type="InterPro" id="IPR049551">
    <property type="entry name" value="PKS_DH_C"/>
</dbReference>
<dbReference type="Gene3D" id="3.30.70.3290">
    <property type="match status" value="1"/>
</dbReference>
<dbReference type="OrthoDB" id="9778690at2"/>
<dbReference type="InterPro" id="IPR029063">
    <property type="entry name" value="SAM-dependent_MTases_sf"/>
</dbReference>
<dbReference type="Gene3D" id="3.40.366.10">
    <property type="entry name" value="Malonyl-Coenzyme A Acyl Carrier Protein, domain 2"/>
    <property type="match status" value="1"/>
</dbReference>
<dbReference type="InterPro" id="IPR036291">
    <property type="entry name" value="NAD(P)-bd_dom_sf"/>
</dbReference>
<dbReference type="SMART" id="SM00827">
    <property type="entry name" value="PKS_AT"/>
    <property type="match status" value="1"/>
</dbReference>